<dbReference type="EMBL" id="CP032157">
    <property type="protein sequence ID" value="AXY74586.1"/>
    <property type="molecule type" value="Genomic_DNA"/>
</dbReference>
<accession>A0A3B7MNP3</accession>
<gene>
    <name evidence="1" type="ORF">D3H65_11605</name>
</gene>
<dbReference type="KEGG" id="pseg:D3H65_11605"/>
<proteinExistence type="predicted"/>
<organism evidence="1 2">
    <name type="scientific">Paraflavitalea soli</name>
    <dbReference type="NCBI Taxonomy" id="2315862"/>
    <lineage>
        <taxon>Bacteria</taxon>
        <taxon>Pseudomonadati</taxon>
        <taxon>Bacteroidota</taxon>
        <taxon>Chitinophagia</taxon>
        <taxon>Chitinophagales</taxon>
        <taxon>Chitinophagaceae</taxon>
        <taxon>Paraflavitalea</taxon>
    </lineage>
</organism>
<protein>
    <submittedName>
        <fullName evidence="1">Uncharacterized protein</fullName>
    </submittedName>
</protein>
<sequence length="139" mass="15454">MKVFPAFRRSVSSSSFLKFSVRVLVLASIFLVSVNIARAQHCPDGCTVNINGPTYVRVGDTATYTVMPSAPYISYNAQWDDLGFMPGYADVIDQGINGSGEEYITLRFTNTGYPWFTYLGSYSCCHGQDFDEMSIWIAP</sequence>
<dbReference type="Proteomes" id="UP000263900">
    <property type="component" value="Chromosome"/>
</dbReference>
<dbReference type="RefSeq" id="WP_119050471.1">
    <property type="nucleotide sequence ID" value="NZ_CP032157.1"/>
</dbReference>
<evidence type="ECO:0000313" key="1">
    <source>
        <dbReference type="EMBL" id="AXY74586.1"/>
    </source>
</evidence>
<reference evidence="1 2" key="1">
    <citation type="submission" date="2018-09" db="EMBL/GenBank/DDBJ databases">
        <title>Genome sequencing of strain 6GH32-13.</title>
        <authorList>
            <person name="Weon H.-Y."/>
            <person name="Heo J."/>
            <person name="Kwon S.-W."/>
        </authorList>
    </citation>
    <scope>NUCLEOTIDE SEQUENCE [LARGE SCALE GENOMIC DNA]</scope>
    <source>
        <strain evidence="1 2">5GH32-13</strain>
    </source>
</reference>
<name>A0A3B7MNP3_9BACT</name>
<keyword evidence="2" id="KW-1185">Reference proteome</keyword>
<dbReference type="AlphaFoldDB" id="A0A3B7MNP3"/>
<evidence type="ECO:0000313" key="2">
    <source>
        <dbReference type="Proteomes" id="UP000263900"/>
    </source>
</evidence>